<evidence type="ECO:0000259" key="3">
    <source>
        <dbReference type="Pfam" id="PF02342"/>
    </source>
</evidence>
<dbReference type="Gene3D" id="2.60.60.30">
    <property type="entry name" value="sav2460 like domains"/>
    <property type="match status" value="1"/>
</dbReference>
<dbReference type="CDD" id="cd06974">
    <property type="entry name" value="TerD_like"/>
    <property type="match status" value="1"/>
</dbReference>
<feature type="compositionally biased region" description="Pro residues" evidence="2">
    <location>
        <begin position="140"/>
        <end position="153"/>
    </location>
</feature>
<organism evidence="4 5">
    <name type="scientific">Chenggangzhangella methanolivorans</name>
    <dbReference type="NCBI Taxonomy" id="1437009"/>
    <lineage>
        <taxon>Bacteria</taxon>
        <taxon>Pseudomonadati</taxon>
        <taxon>Pseudomonadota</taxon>
        <taxon>Alphaproteobacteria</taxon>
        <taxon>Hyphomicrobiales</taxon>
        <taxon>Methylopilaceae</taxon>
        <taxon>Chenggangzhangella</taxon>
    </lineage>
</organism>
<dbReference type="EMBL" id="CP081869">
    <property type="protein sequence ID" value="QZO00655.1"/>
    <property type="molecule type" value="Genomic_DNA"/>
</dbReference>
<dbReference type="Pfam" id="PF02342">
    <property type="entry name" value="TerD"/>
    <property type="match status" value="1"/>
</dbReference>
<dbReference type="InterPro" id="IPR003325">
    <property type="entry name" value="TerD"/>
</dbReference>
<keyword evidence="1" id="KW-0778">Tellurium resistance</keyword>
<reference evidence="4" key="1">
    <citation type="submission" date="2021-08" db="EMBL/GenBank/DDBJ databases">
        <authorList>
            <person name="Zhang H."/>
            <person name="Xu M."/>
            <person name="Yu Z."/>
            <person name="Yang L."/>
            <person name="Cai Y."/>
        </authorList>
    </citation>
    <scope>NUCLEOTIDE SEQUENCE</scope>
    <source>
        <strain evidence="4">CHL1</strain>
    </source>
</reference>
<dbReference type="AlphaFoldDB" id="A0A9E6RA80"/>
<dbReference type="Proteomes" id="UP000825701">
    <property type="component" value="Chromosome"/>
</dbReference>
<protein>
    <submittedName>
        <fullName evidence="4">TerD family protein</fullName>
    </submittedName>
</protein>
<keyword evidence="5" id="KW-1185">Reference proteome</keyword>
<proteinExistence type="predicted"/>
<evidence type="ECO:0000313" key="5">
    <source>
        <dbReference type="Proteomes" id="UP000825701"/>
    </source>
</evidence>
<evidence type="ECO:0000256" key="2">
    <source>
        <dbReference type="SAM" id="MobiDB-lite"/>
    </source>
</evidence>
<feature type="region of interest" description="Disordered" evidence="2">
    <location>
        <begin position="134"/>
        <end position="154"/>
    </location>
</feature>
<evidence type="ECO:0000313" key="4">
    <source>
        <dbReference type="EMBL" id="QZO00655.1"/>
    </source>
</evidence>
<dbReference type="GO" id="GO:0046690">
    <property type="term" value="P:response to tellurium ion"/>
    <property type="evidence" value="ECO:0007669"/>
    <property type="project" value="UniProtKB-KW"/>
</dbReference>
<dbReference type="InterPro" id="IPR051324">
    <property type="entry name" value="Stress/Tellurium_Resist"/>
</dbReference>
<dbReference type="RefSeq" id="WP_261403827.1">
    <property type="nucleotide sequence ID" value="NZ_CP081869.1"/>
</dbReference>
<evidence type="ECO:0000256" key="1">
    <source>
        <dbReference type="ARBA" id="ARBA00022686"/>
    </source>
</evidence>
<name>A0A9E6RA80_9HYPH</name>
<gene>
    <name evidence="4" type="ORF">K6K41_02770</name>
</gene>
<dbReference type="PANTHER" id="PTHR32097:SF17">
    <property type="entry name" value="CAMP-BINDING PROTEIN 1-RELATED"/>
    <property type="match status" value="1"/>
</dbReference>
<dbReference type="PANTHER" id="PTHR32097">
    <property type="entry name" value="CAMP-BINDING PROTEIN 1-RELATED"/>
    <property type="match status" value="1"/>
</dbReference>
<feature type="domain" description="TerD" evidence="3">
    <location>
        <begin position="1"/>
        <end position="124"/>
    </location>
</feature>
<dbReference type="KEGG" id="cmet:K6K41_02770"/>
<sequence length="358" mass="37800">MIGPAGKVLSDASMVFFNQPGGPSDPVELSMATKLWTFDIRPSRAPAEVEKFYLTIAGEGPVRDVKGLVVEARSTGQSIQLKAPEFNEEKAVILAEVYRHSSGWKIRSIMQGFNGGLGPLARHFGVDVGEPQTAIETTSAPPPPAPVAPPPAAVPAAPVAAPPAPVPQAAASAGPSSINLSKKGERSAINLVNDKPITAYLKWESRGDLDLYCLWVDVAGHAGMTYYRRLGSPGEAPHVQLLGDSTEPGVETVLIHKPEALRYATIAAYSALSNGVGSFKSFGARAVVDNGAGQVVTCGLNEKSSFSYWTVIALIDFTVKGEARVSQVESYGKRFSERAPVLSPDGSIKMSAGVVEFK</sequence>
<accession>A0A9E6RA80</accession>